<reference evidence="2" key="1">
    <citation type="submission" date="2022-03" db="EMBL/GenBank/DDBJ databases">
        <authorList>
            <person name="Leyn A S."/>
        </authorList>
    </citation>
    <scope>NUCLEOTIDE SEQUENCE</scope>
    <source>
        <strain evidence="2">Streptomyces globisporus 4-3</strain>
    </source>
</reference>
<protein>
    <submittedName>
        <fullName evidence="2">Uncharacterized protein</fullName>
    </submittedName>
</protein>
<organism evidence="2 3">
    <name type="scientific">Streptomyces globisporus</name>
    <dbReference type="NCBI Taxonomy" id="1908"/>
    <lineage>
        <taxon>Bacteria</taxon>
        <taxon>Bacillati</taxon>
        <taxon>Actinomycetota</taxon>
        <taxon>Actinomycetes</taxon>
        <taxon>Kitasatosporales</taxon>
        <taxon>Streptomycetaceae</taxon>
        <taxon>Streptomyces</taxon>
    </lineage>
</organism>
<evidence type="ECO:0000313" key="2">
    <source>
        <dbReference type="EMBL" id="CAH9419255.1"/>
    </source>
</evidence>
<comment type="caution">
    <text evidence="2">The sequence shown here is derived from an EMBL/GenBank/DDBJ whole genome shotgun (WGS) entry which is preliminary data.</text>
</comment>
<evidence type="ECO:0000256" key="1">
    <source>
        <dbReference type="SAM" id="MobiDB-lite"/>
    </source>
</evidence>
<dbReference type="EMBL" id="CAKXYP010000023">
    <property type="protein sequence ID" value="CAH9419255.1"/>
    <property type="molecule type" value="Genomic_DNA"/>
</dbReference>
<dbReference type="Proteomes" id="UP001154015">
    <property type="component" value="Unassembled WGS sequence"/>
</dbReference>
<sequence length="42" mass="4767">MYTRTVMIPGRSDSAPRTCRKRAGDALYPRGIPAGRKRLVYK</sequence>
<accession>A0ABN8V996</accession>
<proteinExistence type="predicted"/>
<evidence type="ECO:0000313" key="3">
    <source>
        <dbReference type="Proteomes" id="UP001154015"/>
    </source>
</evidence>
<gene>
    <name evidence="2" type="ORF">SGL43_06310</name>
</gene>
<feature type="region of interest" description="Disordered" evidence="1">
    <location>
        <begin position="1"/>
        <end position="27"/>
    </location>
</feature>
<keyword evidence="3" id="KW-1185">Reference proteome</keyword>
<name>A0ABN8V996_STRGL</name>